<dbReference type="EMBL" id="JAGPXC010000005">
    <property type="protein sequence ID" value="KAH6652969.1"/>
    <property type="molecule type" value="Genomic_DNA"/>
</dbReference>
<dbReference type="GeneID" id="70136366"/>
<dbReference type="SUPFAM" id="SSF103642">
    <property type="entry name" value="Sec-C motif"/>
    <property type="match status" value="1"/>
</dbReference>
<dbReference type="RefSeq" id="XP_045957246.1">
    <property type="nucleotide sequence ID" value="XM_046107475.1"/>
</dbReference>
<dbReference type="Proteomes" id="UP000758603">
    <property type="component" value="Unassembled WGS sequence"/>
</dbReference>
<gene>
    <name evidence="1" type="ORF">BKA67DRAFT_659621</name>
</gene>
<reference evidence="1" key="1">
    <citation type="journal article" date="2021" name="Nat. Commun.">
        <title>Genetic determinants of endophytism in the Arabidopsis root mycobiome.</title>
        <authorList>
            <person name="Mesny F."/>
            <person name="Miyauchi S."/>
            <person name="Thiergart T."/>
            <person name="Pickel B."/>
            <person name="Atanasova L."/>
            <person name="Karlsson M."/>
            <person name="Huettel B."/>
            <person name="Barry K.W."/>
            <person name="Haridas S."/>
            <person name="Chen C."/>
            <person name="Bauer D."/>
            <person name="Andreopoulos W."/>
            <person name="Pangilinan J."/>
            <person name="LaButti K."/>
            <person name="Riley R."/>
            <person name="Lipzen A."/>
            <person name="Clum A."/>
            <person name="Drula E."/>
            <person name="Henrissat B."/>
            <person name="Kohler A."/>
            <person name="Grigoriev I.V."/>
            <person name="Martin F.M."/>
            <person name="Hacquard S."/>
        </authorList>
    </citation>
    <scope>NUCLEOTIDE SEQUENCE</scope>
    <source>
        <strain evidence="1">MPI-SDFR-AT-0073</strain>
    </source>
</reference>
<organism evidence="1 2">
    <name type="scientific">Truncatella angustata</name>
    <dbReference type="NCBI Taxonomy" id="152316"/>
    <lineage>
        <taxon>Eukaryota</taxon>
        <taxon>Fungi</taxon>
        <taxon>Dikarya</taxon>
        <taxon>Ascomycota</taxon>
        <taxon>Pezizomycotina</taxon>
        <taxon>Sordariomycetes</taxon>
        <taxon>Xylariomycetidae</taxon>
        <taxon>Amphisphaeriales</taxon>
        <taxon>Sporocadaceae</taxon>
        <taxon>Truncatella</taxon>
    </lineage>
</organism>
<dbReference type="AlphaFoldDB" id="A0A9P8ZXG3"/>
<keyword evidence="2" id="KW-1185">Reference proteome</keyword>
<proteinExistence type="predicted"/>
<dbReference type="Gene3D" id="3.10.450.50">
    <property type="match status" value="1"/>
</dbReference>
<evidence type="ECO:0000313" key="1">
    <source>
        <dbReference type="EMBL" id="KAH6652969.1"/>
    </source>
</evidence>
<protein>
    <submittedName>
        <fullName evidence="1">Uncharacterized protein</fullName>
    </submittedName>
</protein>
<dbReference type="Pfam" id="PF02810">
    <property type="entry name" value="SEC-C"/>
    <property type="match status" value="1"/>
</dbReference>
<sequence length="168" mass="18044">MATRKVRFDFNCERTLTFHHDLPARLIGASSGADPDYRQLYISALAPVMQQHADECIAASQAKCGVCERAPTRQVLTTPMSYLHLAEDPFVAVLVTPVCEKEKCNTDGQRQINDMLTEITGLVPSQVDQNPTGIPKASAGIAKNATCPCGSSRKYKKCCGAAAEAGGN</sequence>
<comment type="caution">
    <text evidence="1">The sequence shown here is derived from an EMBL/GenBank/DDBJ whole genome shotgun (WGS) entry which is preliminary data.</text>
</comment>
<evidence type="ECO:0000313" key="2">
    <source>
        <dbReference type="Proteomes" id="UP000758603"/>
    </source>
</evidence>
<accession>A0A9P8ZXG3</accession>
<dbReference type="InterPro" id="IPR004027">
    <property type="entry name" value="SEC_C_motif"/>
</dbReference>
<dbReference type="OrthoDB" id="432970at2759"/>
<name>A0A9P8ZXG3_9PEZI</name>